<accession>A0AA47EMH4</accession>
<dbReference type="Proteomes" id="UP001164733">
    <property type="component" value="Chromosome"/>
</dbReference>
<evidence type="ECO:0000256" key="1">
    <source>
        <dbReference type="ARBA" id="ARBA00022630"/>
    </source>
</evidence>
<reference evidence="4" key="1">
    <citation type="submission" date="2021-11" db="EMBL/GenBank/DDBJ databases">
        <title>Clostridia strains as spoilage organisms.</title>
        <authorList>
            <person name="Wambui J."/>
            <person name="Stevens M.J.A."/>
            <person name="Stephan R."/>
        </authorList>
    </citation>
    <scope>NUCLEOTIDE SEQUENCE</scope>
    <source>
        <strain evidence="4">CF009</strain>
    </source>
</reference>
<dbReference type="InterPro" id="IPR001155">
    <property type="entry name" value="OxRdtase_FMN_N"/>
</dbReference>
<dbReference type="GO" id="GO:0016491">
    <property type="term" value="F:oxidoreductase activity"/>
    <property type="evidence" value="ECO:0007669"/>
    <property type="project" value="UniProtKB-KW"/>
</dbReference>
<dbReference type="Pfam" id="PF00724">
    <property type="entry name" value="Oxidored_FMN"/>
    <property type="match status" value="1"/>
</dbReference>
<evidence type="ECO:0000256" key="2">
    <source>
        <dbReference type="ARBA" id="ARBA00023002"/>
    </source>
</evidence>
<protein>
    <submittedName>
        <fullName evidence="4">NADH:flavin oxidoreductase</fullName>
    </submittedName>
</protein>
<dbReference type="EMBL" id="CP086239">
    <property type="protein sequence ID" value="WAG62835.1"/>
    <property type="molecule type" value="Genomic_DNA"/>
</dbReference>
<feature type="domain" description="NADH:flavin oxidoreductase/NADH oxidase N-terminal" evidence="3">
    <location>
        <begin position="12"/>
        <end position="326"/>
    </location>
</feature>
<name>A0AA47EMH4_9CLOT</name>
<evidence type="ECO:0000313" key="5">
    <source>
        <dbReference type="Proteomes" id="UP001164733"/>
    </source>
</evidence>
<dbReference type="PANTHER" id="PTHR43656:SF2">
    <property type="entry name" value="BINDING OXIDOREDUCTASE, PUTATIVE (AFU_ORTHOLOGUE AFUA_2G08260)-RELATED"/>
    <property type="match status" value="1"/>
</dbReference>
<dbReference type="CDD" id="cd02803">
    <property type="entry name" value="OYE_like_FMN_family"/>
    <property type="match status" value="1"/>
</dbReference>
<dbReference type="RefSeq" id="WP_216120448.1">
    <property type="nucleotide sequence ID" value="NZ_CP086239.1"/>
</dbReference>
<evidence type="ECO:0000259" key="3">
    <source>
        <dbReference type="Pfam" id="PF00724"/>
    </source>
</evidence>
<keyword evidence="2" id="KW-0560">Oxidoreductase</keyword>
<dbReference type="PANTHER" id="PTHR43656">
    <property type="entry name" value="BINDING OXIDOREDUCTASE, PUTATIVE (AFU_ORTHOLOGUE AFUA_2G08260)-RELATED"/>
    <property type="match status" value="1"/>
</dbReference>
<proteinExistence type="predicted"/>
<sequence>MSYLLKSLENCKLTLNNRLVMPPMATSKSDQNGKVSKDILDYYDEKSRGGYISLIIIEHSFITLAGKASERQLSIAEDCTIESLQELSNIIHKNGSKTVMQINHAGSSTNKEITGLNPVGPSAIINPNSSIVPDELSIKEIKNIILEFKNAARRVKEAGFDGVEIHSAHGYLLNQFFSPLTNKRNDEYGGDLLGRIKIHLDIIKAVRDVVGDDFPILLRLGASDNMDGGITIEDSKIAAVAFEKAGVDILDISGGFCRFIIPGNTSQGYFSPLSQSIKEVVSIPVILTGGITKVEAAESLLSSRKADLIGVARAIYKDSKWAQKAIESFK</sequence>
<organism evidence="4 5">
    <name type="scientific">Clostridium estertheticum</name>
    <dbReference type="NCBI Taxonomy" id="238834"/>
    <lineage>
        <taxon>Bacteria</taxon>
        <taxon>Bacillati</taxon>
        <taxon>Bacillota</taxon>
        <taxon>Clostridia</taxon>
        <taxon>Eubacteriales</taxon>
        <taxon>Clostridiaceae</taxon>
        <taxon>Clostridium</taxon>
    </lineage>
</organism>
<dbReference type="GO" id="GO:0010181">
    <property type="term" value="F:FMN binding"/>
    <property type="evidence" value="ECO:0007669"/>
    <property type="project" value="InterPro"/>
</dbReference>
<dbReference type="AlphaFoldDB" id="A0AA47EMH4"/>
<evidence type="ECO:0000313" key="4">
    <source>
        <dbReference type="EMBL" id="WAG62835.1"/>
    </source>
</evidence>
<gene>
    <name evidence="4" type="ORF">LL038_11620</name>
</gene>
<keyword evidence="1" id="KW-0285">Flavoprotein</keyword>
<dbReference type="InterPro" id="IPR051799">
    <property type="entry name" value="NADH_flavin_oxidoreductase"/>
</dbReference>